<dbReference type="RefSeq" id="WP_241794053.1">
    <property type="nucleotide sequence ID" value="NZ_JALBUU010000125.1"/>
</dbReference>
<dbReference type="InterPro" id="IPR038255">
    <property type="entry name" value="PBS_linker_sf"/>
</dbReference>
<feature type="domain" description="DUF4214" evidence="1">
    <location>
        <begin position="123"/>
        <end position="189"/>
    </location>
</feature>
<dbReference type="Gene3D" id="1.10.3130.20">
    <property type="entry name" value="Phycobilisome linker domain"/>
    <property type="match status" value="2"/>
</dbReference>
<keyword evidence="3" id="KW-1185">Reference proteome</keyword>
<accession>A0ABS9WCK4</accession>
<dbReference type="EMBL" id="JALBUU010000125">
    <property type="protein sequence ID" value="MCI0757039.1"/>
    <property type="molecule type" value="Genomic_DNA"/>
</dbReference>
<comment type="caution">
    <text evidence="2">The sequence shown here is derived from an EMBL/GenBank/DDBJ whole genome shotgun (WGS) entry which is preliminary data.</text>
</comment>
<protein>
    <submittedName>
        <fullName evidence="2">DUF4214 domain-containing protein</fullName>
    </submittedName>
</protein>
<dbReference type="Proteomes" id="UP001201985">
    <property type="component" value="Unassembled WGS sequence"/>
</dbReference>
<evidence type="ECO:0000259" key="1">
    <source>
        <dbReference type="Pfam" id="PF13946"/>
    </source>
</evidence>
<gene>
    <name evidence="2" type="ORF">MON41_25725</name>
</gene>
<evidence type="ECO:0000313" key="2">
    <source>
        <dbReference type="EMBL" id="MCI0757039.1"/>
    </source>
</evidence>
<reference evidence="2 3" key="1">
    <citation type="submission" date="2022-03" db="EMBL/GenBank/DDBJ databases">
        <title>Complete genome analysis of Roseomonas KG 17.1 : a prolific producer of plant growth promoters.</title>
        <authorList>
            <person name="Saadouli I."/>
            <person name="Najjari A."/>
            <person name="Mosbah A."/>
            <person name="Ouzari H.I."/>
        </authorList>
    </citation>
    <scope>NUCLEOTIDE SEQUENCE [LARGE SCALE GENOMIC DNA]</scope>
    <source>
        <strain evidence="2 3">KG17-1</strain>
    </source>
</reference>
<sequence>MVVAVGTPLNDSFPNTPESDSFDGLGGYDVVTRYNTGFRAGEFVADPGGNRAVVYYQTATENDIYASIEQVDFIDGRMVFDQSDPIAQVYRLYDAAFDRTPDQGGLNAYTADVYRGRELADVAAGFVTSEEFTLRYGANLPNQGFVEQLYRNVLGREGDAAGIQNWTGALNGGVSRADVLVGFSESQEHREILAPEISLGLWDRSDNAALVGRLYDSVFARLPDLGGLSNWTGQLDRGDMTAEVVAENFLSSAEARLIYGPELSSTELVNALYVNALGREGEAAGVQNWVSALDSGALTRTAAALGGETPDTYGITFA</sequence>
<name>A0ABS9WCK4_9PROT</name>
<dbReference type="Pfam" id="PF13946">
    <property type="entry name" value="DUF4214"/>
    <property type="match status" value="2"/>
</dbReference>
<dbReference type="InterPro" id="IPR025282">
    <property type="entry name" value="DUF4214"/>
</dbReference>
<evidence type="ECO:0000313" key="3">
    <source>
        <dbReference type="Proteomes" id="UP001201985"/>
    </source>
</evidence>
<organism evidence="2 3">
    <name type="scientific">Teichococcus vastitatis</name>
    <dbReference type="NCBI Taxonomy" id="2307076"/>
    <lineage>
        <taxon>Bacteria</taxon>
        <taxon>Pseudomonadati</taxon>
        <taxon>Pseudomonadota</taxon>
        <taxon>Alphaproteobacteria</taxon>
        <taxon>Acetobacterales</taxon>
        <taxon>Roseomonadaceae</taxon>
        <taxon>Roseomonas</taxon>
    </lineage>
</organism>
<feature type="domain" description="DUF4214" evidence="1">
    <location>
        <begin position="246"/>
        <end position="306"/>
    </location>
</feature>
<proteinExistence type="predicted"/>